<dbReference type="PROSITE" id="PS01180">
    <property type="entry name" value="CUB"/>
    <property type="match status" value="1"/>
</dbReference>
<gene>
    <name evidence="3" type="ORF">LSAA_4218</name>
</gene>
<dbReference type="Proteomes" id="UP000675881">
    <property type="component" value="Chromosome 13"/>
</dbReference>
<name>A0A7R8CML2_LEPSM</name>
<dbReference type="SUPFAM" id="SSF49854">
    <property type="entry name" value="Spermadhesin, CUB domain"/>
    <property type="match status" value="1"/>
</dbReference>
<accession>A0A7R8CML2</accession>
<dbReference type="PANTHER" id="PTHR33236">
    <property type="entry name" value="INTRAFLAGELLAR TRANSPORT PROTEIN 122 FAMILY PROTEIN-RELATED"/>
    <property type="match status" value="1"/>
</dbReference>
<evidence type="ECO:0000256" key="1">
    <source>
        <dbReference type="ARBA" id="ARBA00023157"/>
    </source>
</evidence>
<dbReference type="PANTHER" id="PTHR33236:SF5">
    <property type="entry name" value="CUB DOMAIN-CONTAINING PROTEIN"/>
    <property type="match status" value="1"/>
</dbReference>
<dbReference type="InterPro" id="IPR058698">
    <property type="entry name" value="CUB_metazoa"/>
</dbReference>
<keyword evidence="4" id="KW-1185">Reference proteome</keyword>
<comment type="caution">
    <text evidence="2">Lacks conserved residue(s) required for the propagation of feature annotation.</text>
</comment>
<reference evidence="3" key="1">
    <citation type="submission" date="2021-02" db="EMBL/GenBank/DDBJ databases">
        <authorList>
            <person name="Bekaert M."/>
        </authorList>
    </citation>
    <scope>NUCLEOTIDE SEQUENCE</scope>
    <source>
        <strain evidence="3">IoA-00</strain>
    </source>
</reference>
<dbReference type="Pfam" id="PF26080">
    <property type="entry name" value="CUB_animal"/>
    <property type="match status" value="1"/>
</dbReference>
<dbReference type="OrthoDB" id="6378485at2759"/>
<proteinExistence type="predicted"/>
<dbReference type="Gene3D" id="2.60.120.290">
    <property type="entry name" value="Spermadhesin, CUB domain"/>
    <property type="match status" value="1"/>
</dbReference>
<evidence type="ECO:0000313" key="4">
    <source>
        <dbReference type="Proteomes" id="UP000675881"/>
    </source>
</evidence>
<sequence length="317" mass="33774">MFPNLVFYPIIILILLCGLSNIPALGHQRNKRILGLFNIIRFDNVECNDREGVCFSTGDCINMGGSTNGNCASGFGVCCVFSTNTCGSTVTQNVSFIRNPGFPSALNSPQTCSFTIQRLNTNICQLRLDFLRRAVGTGDEITVTSASGFNPPGIGGLCGDNMDGQHMYVEFGSGNSITWSIVVGSDTSVNRLWNIKTSQIPCNSNFKAPNGCVQYFTGPSGTISSYNRAGQRLPVGSTYQNSTSQVAACTAAGITIPGAVGTTTNTFCQTKFNAINAQTVNGVIRSEEIPFRLGVAVQDAGNANLEGFELTYNQIPC</sequence>
<dbReference type="InterPro" id="IPR000859">
    <property type="entry name" value="CUB_dom"/>
</dbReference>
<evidence type="ECO:0000256" key="2">
    <source>
        <dbReference type="PROSITE-ProRule" id="PRU00059"/>
    </source>
</evidence>
<organism evidence="3 4">
    <name type="scientific">Lepeophtheirus salmonis</name>
    <name type="common">Salmon louse</name>
    <name type="synonym">Caligus salmonis</name>
    <dbReference type="NCBI Taxonomy" id="72036"/>
    <lineage>
        <taxon>Eukaryota</taxon>
        <taxon>Metazoa</taxon>
        <taxon>Ecdysozoa</taxon>
        <taxon>Arthropoda</taxon>
        <taxon>Crustacea</taxon>
        <taxon>Multicrustacea</taxon>
        <taxon>Hexanauplia</taxon>
        <taxon>Copepoda</taxon>
        <taxon>Siphonostomatoida</taxon>
        <taxon>Caligidae</taxon>
        <taxon>Lepeophtheirus</taxon>
    </lineage>
</organism>
<dbReference type="InterPro" id="IPR035914">
    <property type="entry name" value="Sperma_CUB_dom_sf"/>
</dbReference>
<dbReference type="AlphaFoldDB" id="A0A7R8CML2"/>
<dbReference type="EMBL" id="HG994592">
    <property type="protein sequence ID" value="CAF2833149.1"/>
    <property type="molecule type" value="Genomic_DNA"/>
</dbReference>
<keyword evidence="1" id="KW-1015">Disulfide bond</keyword>
<protein>
    <submittedName>
        <fullName evidence="3">(salmon louse) hypothetical protein</fullName>
    </submittedName>
</protein>
<evidence type="ECO:0000313" key="3">
    <source>
        <dbReference type="EMBL" id="CAF2833149.1"/>
    </source>
</evidence>